<dbReference type="RefSeq" id="WP_240096405.1">
    <property type="nucleotide sequence ID" value="NZ_JAJSON010000012.1"/>
</dbReference>
<evidence type="ECO:0000313" key="1">
    <source>
        <dbReference type="EMBL" id="MCG9970780.1"/>
    </source>
</evidence>
<keyword evidence="2" id="KW-1185">Reference proteome</keyword>
<dbReference type="AlphaFoldDB" id="A0A9X1UVF0"/>
<gene>
    <name evidence="1" type="ORF">LU635_03950</name>
</gene>
<dbReference type="Proteomes" id="UP001139344">
    <property type="component" value="Unassembled WGS sequence"/>
</dbReference>
<dbReference type="EMBL" id="JAJSON010000012">
    <property type="protein sequence ID" value="MCG9970780.1"/>
    <property type="molecule type" value="Genomic_DNA"/>
</dbReference>
<reference evidence="1" key="1">
    <citation type="submission" date="2021-12" db="EMBL/GenBank/DDBJ databases">
        <title>Description of Gramella crocea sp. nov., a new bacterium isolated from activated sludge.</title>
        <authorList>
            <person name="Zhang X."/>
        </authorList>
    </citation>
    <scope>NUCLEOTIDE SEQUENCE</scope>
    <source>
        <strain evidence="1">YB25</strain>
    </source>
</reference>
<evidence type="ECO:0000313" key="2">
    <source>
        <dbReference type="Proteomes" id="UP001139344"/>
    </source>
</evidence>
<name>A0A9X1UVF0_9FLAO</name>
<sequence length="320" mass="36587">MYAVSNFKKSLLVLSIFIVPLISCKNDKENNPNQKEDNIEANNTENIIEVVTNEMDFQIPSRLKSGWTTFRYNNKSSETHFFIFEKMPEGITIDNYNNELVPPFKAAFNHLINDEVEKAMEEFEKVPAWWNDVKLGGGVGLISPKSVAESTIYMHPGTYVMECYVRMPNGMPHAFYGMLKEIQVTEETNDLKEPSYDHQISISSQEGITFQDSIKAGNYQLAINFKDQKQYETLLGHDVNLVRLDNISKLDTLGRWINAANIKAFRTPIPEGLTFLGGVEDLEEGETGYFKTQLKQGTYVLISEIPNAIDRNMYKTFKVY</sequence>
<accession>A0A9X1UVF0</accession>
<comment type="caution">
    <text evidence="1">The sequence shown here is derived from an EMBL/GenBank/DDBJ whole genome shotgun (WGS) entry which is preliminary data.</text>
</comment>
<organism evidence="1 2">
    <name type="scientific">Christiangramia crocea</name>
    <dbReference type="NCBI Taxonomy" id="2904124"/>
    <lineage>
        <taxon>Bacteria</taxon>
        <taxon>Pseudomonadati</taxon>
        <taxon>Bacteroidota</taxon>
        <taxon>Flavobacteriia</taxon>
        <taxon>Flavobacteriales</taxon>
        <taxon>Flavobacteriaceae</taxon>
        <taxon>Christiangramia</taxon>
    </lineage>
</organism>
<protein>
    <submittedName>
        <fullName evidence="1">Uncharacterized protein</fullName>
    </submittedName>
</protein>
<proteinExistence type="predicted"/>